<reference evidence="2" key="1">
    <citation type="submission" date="2024-10" db="EMBL/GenBank/DDBJ databases">
        <authorList>
            <person name="Ryan C."/>
        </authorList>
    </citation>
    <scope>NUCLEOTIDE SEQUENCE [LARGE SCALE GENOMIC DNA]</scope>
</reference>
<sequence length="201" mass="21620">MTAAIADEYVLLKPIDDSTGEPRRRSRFRVALDIVLVVAAAAYLIWVIQFFIDESKVATFSVELAAVERLNATSAGGRATVSPWFLLAAKVENPRALEPWCSIGGRAVVSYGGVSLAWGPVPGFCAPAKGAAEMEVAAEGRGVGMSEDLRRRFVEEWNAGTARVVAEMKLFYDGNGKSGTRAYEGVSLVWRELTLPGQGPP</sequence>
<organism evidence="2 3">
    <name type="scientific">Urochloa decumbens</name>
    <dbReference type="NCBI Taxonomy" id="240449"/>
    <lineage>
        <taxon>Eukaryota</taxon>
        <taxon>Viridiplantae</taxon>
        <taxon>Streptophyta</taxon>
        <taxon>Embryophyta</taxon>
        <taxon>Tracheophyta</taxon>
        <taxon>Spermatophyta</taxon>
        <taxon>Magnoliopsida</taxon>
        <taxon>Liliopsida</taxon>
        <taxon>Poales</taxon>
        <taxon>Poaceae</taxon>
        <taxon>PACMAD clade</taxon>
        <taxon>Panicoideae</taxon>
        <taxon>Panicodae</taxon>
        <taxon>Paniceae</taxon>
        <taxon>Melinidinae</taxon>
        <taxon>Urochloa</taxon>
    </lineage>
</organism>
<dbReference type="EMBL" id="OZ075143">
    <property type="protein sequence ID" value="CAL5040000.1"/>
    <property type="molecule type" value="Genomic_DNA"/>
</dbReference>
<dbReference type="PANTHER" id="PTHR33994:SF34">
    <property type="entry name" value="LATE EMBRYOGENESIS ABUNDANT PROTEIN LEA-2 SUBGROUP DOMAIN-CONTAINING PROTEIN"/>
    <property type="match status" value="1"/>
</dbReference>
<name>A0ABC9DKH4_9POAL</name>
<accession>A0ABC9DKH4</accession>
<dbReference type="AlphaFoldDB" id="A0ABC9DKH4"/>
<proteinExistence type="predicted"/>
<feature type="transmembrane region" description="Helical" evidence="1">
    <location>
        <begin position="30"/>
        <end position="52"/>
    </location>
</feature>
<protein>
    <submittedName>
        <fullName evidence="2">Uncharacterized protein</fullName>
    </submittedName>
</protein>
<dbReference type="Proteomes" id="UP001497457">
    <property type="component" value="Chromosome 33rd"/>
</dbReference>
<evidence type="ECO:0000313" key="3">
    <source>
        <dbReference type="Proteomes" id="UP001497457"/>
    </source>
</evidence>
<gene>
    <name evidence="2" type="ORF">URODEC1_LOCUS85843</name>
</gene>
<keyword evidence="1" id="KW-0472">Membrane</keyword>
<keyword evidence="1" id="KW-1133">Transmembrane helix</keyword>
<dbReference type="PANTHER" id="PTHR33994">
    <property type="entry name" value="OS04G0515000 PROTEIN"/>
    <property type="match status" value="1"/>
</dbReference>
<keyword evidence="1" id="KW-0812">Transmembrane</keyword>
<keyword evidence="3" id="KW-1185">Reference proteome</keyword>
<evidence type="ECO:0000313" key="2">
    <source>
        <dbReference type="EMBL" id="CAL5040000.1"/>
    </source>
</evidence>
<evidence type="ECO:0000256" key="1">
    <source>
        <dbReference type="SAM" id="Phobius"/>
    </source>
</evidence>